<comment type="caution">
    <text evidence="1">The sequence shown here is derived from an EMBL/GenBank/DDBJ whole genome shotgun (WGS) entry which is preliminary data.</text>
</comment>
<dbReference type="AlphaFoldDB" id="A0A7W7LNS3"/>
<protein>
    <submittedName>
        <fullName evidence="1">Uncharacterized protein</fullName>
    </submittedName>
</protein>
<dbReference type="EMBL" id="JACHJH010000003">
    <property type="protein sequence ID" value="MBB4893519.1"/>
    <property type="molecule type" value="Genomic_DNA"/>
</dbReference>
<sequence length="120" mass="13490">MSSTNTPRRHARAMDLPGYCTPPRVRDIATHAGSWGWTESHHVAQDDEGRLWADGTAHPKAAPSAPRNLQRLLTWSEHGLAVYVPRDGYRLLERIDGPVDERWVPIASVMPELPAYARDE</sequence>
<gene>
    <name evidence="1" type="ORF">FHS39_002550</name>
</gene>
<dbReference type="Proteomes" id="UP000556084">
    <property type="component" value="Unassembled WGS sequence"/>
</dbReference>
<accession>A0A7W7LNS3</accession>
<reference evidence="1 2" key="1">
    <citation type="submission" date="2020-08" db="EMBL/GenBank/DDBJ databases">
        <title>Genomic Encyclopedia of Type Strains, Phase III (KMG-III): the genomes of soil and plant-associated and newly described type strains.</title>
        <authorList>
            <person name="Whitman W."/>
        </authorList>
    </citation>
    <scope>NUCLEOTIDE SEQUENCE [LARGE SCALE GENOMIC DNA]</scope>
    <source>
        <strain evidence="1 2">CECT 3266</strain>
    </source>
</reference>
<proteinExistence type="predicted"/>
<evidence type="ECO:0000313" key="1">
    <source>
        <dbReference type="EMBL" id="MBB4893519.1"/>
    </source>
</evidence>
<keyword evidence="2" id="KW-1185">Reference proteome</keyword>
<evidence type="ECO:0000313" key="2">
    <source>
        <dbReference type="Proteomes" id="UP000556084"/>
    </source>
</evidence>
<name>A0A7W7LNS3_9ACTN</name>
<organism evidence="1 2">
    <name type="scientific">Streptomyces olivoverticillatus</name>
    <dbReference type="NCBI Taxonomy" id="66427"/>
    <lineage>
        <taxon>Bacteria</taxon>
        <taxon>Bacillati</taxon>
        <taxon>Actinomycetota</taxon>
        <taxon>Actinomycetes</taxon>
        <taxon>Kitasatosporales</taxon>
        <taxon>Streptomycetaceae</taxon>
        <taxon>Streptomyces</taxon>
    </lineage>
</organism>